<dbReference type="SMR" id="A0A0M4EG62"/>
<dbReference type="InterPro" id="IPR010562">
    <property type="entry name" value="Haemolymph_juvenile_hormone-bd"/>
</dbReference>
<dbReference type="Proteomes" id="UP000494163">
    <property type="component" value="Chromosome 2L"/>
</dbReference>
<reference evidence="2 3" key="1">
    <citation type="submission" date="2015-08" db="EMBL/GenBank/DDBJ databases">
        <title>Ancestral chromatin configuration constrains chromatin evolution on differentiating sex chromosomes in Drosophila.</title>
        <authorList>
            <person name="Zhou Q."/>
            <person name="Bachtrog D."/>
        </authorList>
    </citation>
    <scope>NUCLEOTIDE SEQUENCE [LARGE SCALE GENOMIC DNA]</scope>
    <source>
        <tissue evidence="2">Whole larvae</tissue>
    </source>
</reference>
<feature type="signal peptide" evidence="1">
    <location>
        <begin position="1"/>
        <end position="16"/>
    </location>
</feature>
<dbReference type="OrthoDB" id="6380971at2759"/>
<sequence>MRFLIVLAAVVAVCAAGTLTNLHPKQLQEQLMQYADENGDIELFNESDDVPVEAAPQFIVSWQIRRQIRKLQKQMPCGWPNAGIPPLAPLRVNEADLDFKRGIFETLNHVFRLKVAGLDDFKIKKFKLNMITSKITFDFVFKNIDTTAQSYNTDTLIDAMRQLGLSVEYEGSGGLLFDLINLRVAGVLKYKLPVLWGSAKITSLKTTISIGDVKSDVTGFMGNGKINHAINRQLENIVVKSVNDNQQAISNAIEDAIVPRVNKMLKGKDFWTLVDVILSSGDGESEDDPIVVDCVPPADPWA</sequence>
<dbReference type="PANTHER" id="PTHR20993">
    <property type="entry name" value="GH07914P"/>
    <property type="match status" value="1"/>
</dbReference>
<dbReference type="Gene3D" id="3.15.10.30">
    <property type="entry name" value="Haemolymph juvenile hormone binding protein"/>
    <property type="match status" value="1"/>
</dbReference>
<name>A0A0M4EG62_DROBS</name>
<feature type="chain" id="PRO_5005793314" evidence="1">
    <location>
        <begin position="17"/>
        <end position="302"/>
    </location>
</feature>
<dbReference type="SMART" id="SM00700">
    <property type="entry name" value="JHBP"/>
    <property type="match status" value="1"/>
</dbReference>
<dbReference type="InterPro" id="IPR038606">
    <property type="entry name" value="To_sf"/>
</dbReference>
<gene>
    <name evidence="2" type="ORF">Dbus_chr2Lg1690</name>
</gene>
<accession>A0A0M4EG62</accession>
<keyword evidence="3" id="KW-1185">Reference proteome</keyword>
<proteinExistence type="predicted"/>
<protein>
    <submittedName>
        <fullName evidence="2">CG7953</fullName>
    </submittedName>
</protein>
<dbReference type="OMA" id="MGHGKIN"/>
<dbReference type="EMBL" id="CP012523">
    <property type="protein sequence ID" value="ALC39605.1"/>
    <property type="molecule type" value="Genomic_DNA"/>
</dbReference>
<keyword evidence="1" id="KW-0732">Signal</keyword>
<evidence type="ECO:0000313" key="2">
    <source>
        <dbReference type="EMBL" id="ALC39605.1"/>
    </source>
</evidence>
<dbReference type="Pfam" id="PF06585">
    <property type="entry name" value="JHBP"/>
    <property type="match status" value="1"/>
</dbReference>
<organism evidence="2 3">
    <name type="scientific">Drosophila busckii</name>
    <name type="common">Fruit fly</name>
    <dbReference type="NCBI Taxonomy" id="30019"/>
    <lineage>
        <taxon>Eukaryota</taxon>
        <taxon>Metazoa</taxon>
        <taxon>Ecdysozoa</taxon>
        <taxon>Arthropoda</taxon>
        <taxon>Hexapoda</taxon>
        <taxon>Insecta</taxon>
        <taxon>Pterygota</taxon>
        <taxon>Neoptera</taxon>
        <taxon>Endopterygota</taxon>
        <taxon>Diptera</taxon>
        <taxon>Brachycera</taxon>
        <taxon>Muscomorpha</taxon>
        <taxon>Ephydroidea</taxon>
        <taxon>Drosophilidae</taxon>
        <taxon>Drosophila</taxon>
    </lineage>
</organism>
<evidence type="ECO:0000313" key="3">
    <source>
        <dbReference type="Proteomes" id="UP000494163"/>
    </source>
</evidence>
<dbReference type="AlphaFoldDB" id="A0A0M4EG62"/>
<evidence type="ECO:0000256" key="1">
    <source>
        <dbReference type="SAM" id="SignalP"/>
    </source>
</evidence>
<dbReference type="PANTHER" id="PTHR20993:SF0">
    <property type="entry name" value="GH07914P"/>
    <property type="match status" value="1"/>
</dbReference>